<dbReference type="InterPro" id="IPR008520">
    <property type="entry name" value="DUF802"/>
</dbReference>
<evidence type="ECO:0000313" key="4">
    <source>
        <dbReference type="Proteomes" id="UP001430614"/>
    </source>
</evidence>
<evidence type="ECO:0000259" key="2">
    <source>
        <dbReference type="Pfam" id="PF05650"/>
    </source>
</evidence>
<dbReference type="PROSITE" id="PS51257">
    <property type="entry name" value="PROKAR_LIPOPROTEIN"/>
    <property type="match status" value="1"/>
</dbReference>
<reference evidence="3 4" key="1">
    <citation type="submission" date="2021-11" db="EMBL/GenBank/DDBJ databases">
        <authorList>
            <person name="Oh E.-T."/>
            <person name="Kim S.-B."/>
        </authorList>
    </citation>
    <scope>NUCLEOTIDE SEQUENCE [LARGE SCALE GENOMIC DNA]</scope>
    <source>
        <strain evidence="3 4">MMS20-SJTN17</strain>
    </source>
</reference>
<feature type="domain" description="DUF802" evidence="2">
    <location>
        <begin position="322"/>
        <end position="373"/>
    </location>
</feature>
<dbReference type="EMBL" id="JAJITC010000001">
    <property type="protein sequence ID" value="MCC8400770.1"/>
    <property type="molecule type" value="Genomic_DNA"/>
</dbReference>
<name>A0ABS8K7Q5_9BURK</name>
<protein>
    <submittedName>
        <fullName evidence="3">DUF802 domain-containing protein</fullName>
    </submittedName>
</protein>
<feature type="transmembrane region" description="Helical" evidence="1">
    <location>
        <begin position="105"/>
        <end position="127"/>
    </location>
</feature>
<keyword evidence="1" id="KW-1133">Transmembrane helix</keyword>
<evidence type="ECO:0000256" key="1">
    <source>
        <dbReference type="SAM" id="Phobius"/>
    </source>
</evidence>
<proteinExistence type="predicted"/>
<keyword evidence="1" id="KW-0472">Membrane</keyword>
<evidence type="ECO:0000313" key="3">
    <source>
        <dbReference type="EMBL" id="MCC8400770.1"/>
    </source>
</evidence>
<dbReference type="RefSeq" id="WP_230559664.1">
    <property type="nucleotide sequence ID" value="NZ_JAJITC010000001.1"/>
</dbReference>
<feature type="transmembrane region" description="Helical" evidence="1">
    <location>
        <begin position="31"/>
        <end position="50"/>
    </location>
</feature>
<accession>A0ABS8K7Q5</accession>
<gene>
    <name evidence="3" type="ORF">LJ655_02475</name>
</gene>
<feature type="transmembrane region" description="Helical" evidence="1">
    <location>
        <begin position="7"/>
        <end position="25"/>
    </location>
</feature>
<sequence>MSRYRIELVVFLAGLAAACWIAAGYAVSNPLAFAVTLLIGVFYVLGALELRRYSQASATLTGALAAQSGPPPSLAAFLEPVHPSLRNSVRLRVEGERIALPGPALTPYLVGLLVLLGMLGTLLGMVMTLRGTGLALESASDLQAIRASLAAPVKGLGFAFGTSIAGVATSAMLGLLSALCRRERLEAAQQLDVKIATTLRVYSQSHQREESFRLLQRQAEAMPLLVERLQTMMSALEQQSVASNERQIASLDAFYGRTEAAYLRLAGVIEQSLKDSVAGSAQAAGQALQPVVEATMAGVARETAALHAAVTQAVQRQLDGMSSGFAATSANVAEICNNALAGHRDASDELAAQQRASIERVAELFEQRSAALLDGVSARFEATASGISQAWRDALARQQSAGEKLAADNEQALARAAATFEQHAAALLSAVGSSHADLQTELTVRDEQRLSVWAETLDALGAKLSEQWQRTGAQAASHQQEICDALARTARDISAQTQAHANATIAEIERLVQAASEAPKAAAEVVAELRQKLSDSMVRDTAMLDERSRLLATLETLLDAVNHASTEQRTAVDALVATSADLLERVGNRFTEHLERETGKLGSVAAQVTGSAVEVASLGEAFGAAVRLFGEANDKLLTHLERIEAALDKSLARSDEQLAYYVAQARDVVDLSVMSQKQIVEDLQSLAAQRATAGADAV</sequence>
<organism evidence="3 4">
    <name type="scientific">Paraburkholderia translucens</name>
    <dbReference type="NCBI Taxonomy" id="2886945"/>
    <lineage>
        <taxon>Bacteria</taxon>
        <taxon>Pseudomonadati</taxon>
        <taxon>Pseudomonadota</taxon>
        <taxon>Betaproteobacteria</taxon>
        <taxon>Burkholderiales</taxon>
        <taxon>Burkholderiaceae</taxon>
        <taxon>Paraburkholderia</taxon>
    </lineage>
</organism>
<keyword evidence="1" id="KW-0812">Transmembrane</keyword>
<keyword evidence="4" id="KW-1185">Reference proteome</keyword>
<dbReference type="Pfam" id="PF05650">
    <property type="entry name" value="DUF802"/>
    <property type="match status" value="2"/>
</dbReference>
<feature type="domain" description="DUF802" evidence="2">
    <location>
        <begin position="376"/>
        <end position="428"/>
    </location>
</feature>
<comment type="caution">
    <text evidence="3">The sequence shown here is derived from an EMBL/GenBank/DDBJ whole genome shotgun (WGS) entry which is preliminary data.</text>
</comment>
<dbReference type="Proteomes" id="UP001430614">
    <property type="component" value="Unassembled WGS sequence"/>
</dbReference>